<dbReference type="InterPro" id="IPR009078">
    <property type="entry name" value="Ferritin-like_SF"/>
</dbReference>
<dbReference type="Proteomes" id="UP001174909">
    <property type="component" value="Unassembled WGS sequence"/>
</dbReference>
<dbReference type="EMBL" id="CASHTH010000847">
    <property type="protein sequence ID" value="CAI8008470.1"/>
    <property type="molecule type" value="Genomic_DNA"/>
</dbReference>
<dbReference type="SUPFAM" id="SSF47240">
    <property type="entry name" value="Ferritin-like"/>
    <property type="match status" value="1"/>
</dbReference>
<evidence type="ECO:0000313" key="1">
    <source>
        <dbReference type="EMBL" id="CAI8008470.1"/>
    </source>
</evidence>
<gene>
    <name evidence="1" type="ORF">GBAR_LOCUS5799</name>
</gene>
<reference evidence="1" key="1">
    <citation type="submission" date="2023-03" db="EMBL/GenBank/DDBJ databases">
        <authorList>
            <person name="Steffen K."/>
            <person name="Cardenas P."/>
        </authorList>
    </citation>
    <scope>NUCLEOTIDE SEQUENCE</scope>
</reference>
<sequence length="348" mass="39282">MATVDNRTAYWEQAREQGFDLSWLSQLEEHVAGQDVEEVSANNTGRVQGSIPRNDVAQFGAYTFRTKSEVWAYNLTKLYEEFITRQWSSATDIPWETIQPLPDDIEAAQCQLATFFTQVEFVASDVPGRFLSTMSPDYQEVRLALLAQVMDESRHLDVFRKRALSNGGGLMRMTDSVSDVVGGSTDNAREFTEFSSRLHITGEGNVLTLFRLGEMMAYNEAEKTIYRRCAQDEARHVAIGVLHLRYMNEFAPERREEIHCYLDEGETRQSSGAGGENPAGRNQLTSEALAVLLGGGKDKVDEGQKILMAIRQRQTKEYFQRLKSAGFDDRIHNGRVNPVLLEQYKAAA</sequence>
<accession>A0AA35WBB0</accession>
<dbReference type="GO" id="GO:0016491">
    <property type="term" value="F:oxidoreductase activity"/>
    <property type="evidence" value="ECO:0007669"/>
    <property type="project" value="InterPro"/>
</dbReference>
<dbReference type="InterPro" id="IPR012348">
    <property type="entry name" value="RNR-like"/>
</dbReference>
<keyword evidence="2" id="KW-1185">Reference proteome</keyword>
<organism evidence="1 2">
    <name type="scientific">Geodia barretti</name>
    <name type="common">Barrett's horny sponge</name>
    <dbReference type="NCBI Taxonomy" id="519541"/>
    <lineage>
        <taxon>Eukaryota</taxon>
        <taxon>Metazoa</taxon>
        <taxon>Porifera</taxon>
        <taxon>Demospongiae</taxon>
        <taxon>Heteroscleromorpha</taxon>
        <taxon>Tetractinellida</taxon>
        <taxon>Astrophorina</taxon>
        <taxon>Geodiidae</taxon>
        <taxon>Geodia</taxon>
    </lineage>
</organism>
<dbReference type="AlphaFoldDB" id="A0AA35WBB0"/>
<evidence type="ECO:0008006" key="3">
    <source>
        <dbReference type="Google" id="ProtNLM"/>
    </source>
</evidence>
<dbReference type="Gene3D" id="1.10.620.20">
    <property type="entry name" value="Ribonucleotide Reductase, subunit A"/>
    <property type="match status" value="1"/>
</dbReference>
<proteinExistence type="predicted"/>
<comment type="caution">
    <text evidence="1">The sequence shown here is derived from an EMBL/GenBank/DDBJ whole genome shotgun (WGS) entry which is preliminary data.</text>
</comment>
<name>A0AA35WBB0_GEOBA</name>
<protein>
    <recommendedName>
        <fullName evidence="3">Ferritin-like domain-containing protein</fullName>
    </recommendedName>
</protein>
<evidence type="ECO:0000313" key="2">
    <source>
        <dbReference type="Proteomes" id="UP001174909"/>
    </source>
</evidence>